<dbReference type="PANTHER" id="PTHR44207">
    <property type="entry name" value="SURFACE ANTIGEN BSPA-LIKE-RELATED"/>
    <property type="match status" value="1"/>
</dbReference>
<proteinExistence type="predicted"/>
<dbReference type="VEuPathDB" id="TrichDB:TVAGG3_0894200"/>
<dbReference type="SMART" id="SM00248">
    <property type="entry name" value="ANK"/>
    <property type="match status" value="3"/>
</dbReference>
<evidence type="ECO:0000313" key="3">
    <source>
        <dbReference type="EMBL" id="EAY05017.1"/>
    </source>
</evidence>
<dbReference type="AlphaFoldDB" id="A2EQQ2"/>
<dbReference type="InterPro" id="IPR002110">
    <property type="entry name" value="Ankyrin_rpt"/>
</dbReference>
<dbReference type="VEuPathDB" id="TrichDB:TVAG_416600"/>
<dbReference type="InterPro" id="IPR036770">
    <property type="entry name" value="Ankyrin_rpt-contain_sf"/>
</dbReference>
<evidence type="ECO:0000313" key="4">
    <source>
        <dbReference type="Proteomes" id="UP000001542"/>
    </source>
</evidence>
<organism evidence="3 4">
    <name type="scientific">Trichomonas vaginalis (strain ATCC PRA-98 / G3)</name>
    <dbReference type="NCBI Taxonomy" id="412133"/>
    <lineage>
        <taxon>Eukaryota</taxon>
        <taxon>Metamonada</taxon>
        <taxon>Parabasalia</taxon>
        <taxon>Trichomonadida</taxon>
        <taxon>Trichomonadidae</taxon>
        <taxon>Trichomonas</taxon>
    </lineage>
</organism>
<dbReference type="PROSITE" id="PS50088">
    <property type="entry name" value="ANK_REPEAT"/>
    <property type="match status" value="1"/>
</dbReference>
<dbReference type="OrthoDB" id="9995210at2759"/>
<name>A2EQQ2_TRIV3</name>
<evidence type="ECO:0000256" key="2">
    <source>
        <dbReference type="SAM" id="Coils"/>
    </source>
</evidence>
<feature type="repeat" description="ANK" evidence="1">
    <location>
        <begin position="262"/>
        <end position="294"/>
    </location>
</feature>
<dbReference type="STRING" id="5722.A2EQQ2"/>
<dbReference type="RefSeq" id="XP_001317240.1">
    <property type="nucleotide sequence ID" value="XM_001317205.1"/>
</dbReference>
<gene>
    <name evidence="3" type="ORF">TVAG_416600</name>
</gene>
<dbReference type="SMR" id="A2EQQ2"/>
<keyword evidence="4" id="KW-1185">Reference proteome</keyword>
<keyword evidence="1" id="KW-0040">ANK repeat</keyword>
<dbReference type="SUPFAM" id="SSF48403">
    <property type="entry name" value="Ankyrin repeat"/>
    <property type="match status" value="1"/>
</dbReference>
<dbReference type="KEGG" id="tva:4762882"/>
<reference evidence="3" key="1">
    <citation type="submission" date="2006-10" db="EMBL/GenBank/DDBJ databases">
        <authorList>
            <person name="Amadeo P."/>
            <person name="Zhao Q."/>
            <person name="Wortman J."/>
            <person name="Fraser-Liggett C."/>
            <person name="Carlton J."/>
        </authorList>
    </citation>
    <scope>NUCLEOTIDE SEQUENCE</scope>
    <source>
        <strain evidence="3">G3</strain>
    </source>
</reference>
<sequence>MLSVSKATFSLDEVFKILDDDKEKDKIGKICQTIHGQLLDPQDIVKLFENSKEKLDNNQLMQIFKNVQIGSKYEFKSLIDLINTFRNVLDLPVFDYFRNFFSILLSDLDETSDAVKHCKHQIAKLRNQIQSKEEELKKLSRTIAMQSKQIEEQRKCALRVAQLEKEILAIRDGTEAPILQDIKFFVLSSLNINKNPTKYFKLFEDYTLYPNLIPKAIKENLITYQDNDVPYSLLLEAIRQGDAKLTRELISNGASLDVKDYMGSTPLHVAINSGNMEVCQIILSKYKKIDINAQDNFGNTPLHLASMYGIAPIIDTLCNCPKIKLDIKNSQGKTPLDCVSLDDGGLCQAILIAFGD</sequence>
<feature type="coiled-coil region" evidence="2">
    <location>
        <begin position="108"/>
        <end position="149"/>
    </location>
</feature>
<evidence type="ECO:0000256" key="1">
    <source>
        <dbReference type="PROSITE-ProRule" id="PRU00023"/>
    </source>
</evidence>
<keyword evidence="2" id="KW-0175">Coiled coil</keyword>
<dbReference type="Gene3D" id="1.20.920.20">
    <property type="match status" value="1"/>
</dbReference>
<protein>
    <submittedName>
        <fullName evidence="3">Uncharacterized protein</fullName>
    </submittedName>
</protein>
<dbReference type="Pfam" id="PF00023">
    <property type="entry name" value="Ank"/>
    <property type="match status" value="1"/>
</dbReference>
<dbReference type="Proteomes" id="UP000001542">
    <property type="component" value="Unassembled WGS sequence"/>
</dbReference>
<dbReference type="EMBL" id="DS113459">
    <property type="protein sequence ID" value="EAY05017.1"/>
    <property type="molecule type" value="Genomic_DNA"/>
</dbReference>
<dbReference type="Pfam" id="PF12796">
    <property type="entry name" value="Ank_2"/>
    <property type="match status" value="1"/>
</dbReference>
<dbReference type="eggNOG" id="KOG2319">
    <property type="taxonomic scope" value="Eukaryota"/>
</dbReference>
<dbReference type="PROSITE" id="PS50297">
    <property type="entry name" value="ANK_REP_REGION"/>
    <property type="match status" value="1"/>
</dbReference>
<accession>A2EQQ2</accession>
<dbReference type="PANTHER" id="PTHR44207:SF2">
    <property type="entry name" value="REPEAT PROTEIN, PUTATIVE-RELATED"/>
    <property type="match status" value="1"/>
</dbReference>
<dbReference type="Gene3D" id="1.25.40.20">
    <property type="entry name" value="Ankyrin repeat-containing domain"/>
    <property type="match status" value="2"/>
</dbReference>
<dbReference type="InParanoid" id="A2EQQ2"/>
<reference evidence="3" key="2">
    <citation type="journal article" date="2007" name="Science">
        <title>Draft genome sequence of the sexually transmitted pathogen Trichomonas vaginalis.</title>
        <authorList>
            <person name="Carlton J.M."/>
            <person name="Hirt R.P."/>
            <person name="Silva J.C."/>
            <person name="Delcher A.L."/>
            <person name="Schatz M."/>
            <person name="Zhao Q."/>
            <person name="Wortman J.R."/>
            <person name="Bidwell S.L."/>
            <person name="Alsmark U.C.M."/>
            <person name="Besteiro S."/>
            <person name="Sicheritz-Ponten T."/>
            <person name="Noel C.J."/>
            <person name="Dacks J.B."/>
            <person name="Foster P.G."/>
            <person name="Simillion C."/>
            <person name="Van de Peer Y."/>
            <person name="Miranda-Saavedra D."/>
            <person name="Barton G.J."/>
            <person name="Westrop G.D."/>
            <person name="Mueller S."/>
            <person name="Dessi D."/>
            <person name="Fiori P.L."/>
            <person name="Ren Q."/>
            <person name="Paulsen I."/>
            <person name="Zhang H."/>
            <person name="Bastida-Corcuera F.D."/>
            <person name="Simoes-Barbosa A."/>
            <person name="Brown M.T."/>
            <person name="Hayes R.D."/>
            <person name="Mukherjee M."/>
            <person name="Okumura C.Y."/>
            <person name="Schneider R."/>
            <person name="Smith A.J."/>
            <person name="Vanacova S."/>
            <person name="Villalvazo M."/>
            <person name="Haas B.J."/>
            <person name="Pertea M."/>
            <person name="Feldblyum T.V."/>
            <person name="Utterback T.R."/>
            <person name="Shu C.L."/>
            <person name="Osoegawa K."/>
            <person name="de Jong P.J."/>
            <person name="Hrdy I."/>
            <person name="Horvathova L."/>
            <person name="Zubacova Z."/>
            <person name="Dolezal P."/>
            <person name="Malik S.B."/>
            <person name="Logsdon J.M. Jr."/>
            <person name="Henze K."/>
            <person name="Gupta A."/>
            <person name="Wang C.C."/>
            <person name="Dunne R.L."/>
            <person name="Upcroft J.A."/>
            <person name="Upcroft P."/>
            <person name="White O."/>
            <person name="Salzberg S.L."/>
            <person name="Tang P."/>
            <person name="Chiu C.-H."/>
            <person name="Lee Y.-S."/>
            <person name="Embley T.M."/>
            <person name="Coombs G.H."/>
            <person name="Mottram J.C."/>
            <person name="Tachezy J."/>
            <person name="Fraser-Liggett C.M."/>
            <person name="Johnson P.J."/>
        </authorList>
    </citation>
    <scope>NUCLEOTIDE SEQUENCE [LARGE SCALE GENOMIC DNA]</scope>
    <source>
        <strain evidence="3">G3</strain>
    </source>
</reference>